<feature type="compositionally biased region" description="Polar residues" evidence="1">
    <location>
        <begin position="1"/>
        <end position="11"/>
    </location>
</feature>
<dbReference type="Gramene" id="C.cajan_05071.t">
    <property type="protein sequence ID" value="C.cajan_05071.t.cds1"/>
    <property type="gene ID" value="C.cajan_05071"/>
</dbReference>
<sequence>MVQKLTGSPGHTPQLKPVASSRLHRLRPPPLPQIVSHRPPQPSGSFAVAPPSPLPPFPSVHAESPVSAYMRFLRSSMTSEWEFQIPSSPVPLHSLGCSMLPLSPTVPVSSPGWRDL</sequence>
<dbReference type="EMBL" id="CM003604">
    <property type="protein sequence ID" value="KYP72602.1"/>
    <property type="molecule type" value="Genomic_DNA"/>
</dbReference>
<dbReference type="PANTHER" id="PTHR33783">
    <property type="entry name" value="PROTEIN HAIKU1"/>
    <property type="match status" value="1"/>
</dbReference>
<feature type="region of interest" description="Disordered" evidence="1">
    <location>
        <begin position="1"/>
        <end position="50"/>
    </location>
</feature>
<proteinExistence type="predicted"/>
<gene>
    <name evidence="2" type="ORF">KK1_005198</name>
</gene>
<accession>A0A151TZV0</accession>
<organism evidence="2 3">
    <name type="scientific">Cajanus cajan</name>
    <name type="common">Pigeon pea</name>
    <name type="synonym">Cajanus indicus</name>
    <dbReference type="NCBI Taxonomy" id="3821"/>
    <lineage>
        <taxon>Eukaryota</taxon>
        <taxon>Viridiplantae</taxon>
        <taxon>Streptophyta</taxon>
        <taxon>Embryophyta</taxon>
        <taxon>Tracheophyta</taxon>
        <taxon>Spermatophyta</taxon>
        <taxon>Magnoliopsida</taxon>
        <taxon>eudicotyledons</taxon>
        <taxon>Gunneridae</taxon>
        <taxon>Pentapetalae</taxon>
        <taxon>rosids</taxon>
        <taxon>fabids</taxon>
        <taxon>Fabales</taxon>
        <taxon>Fabaceae</taxon>
        <taxon>Papilionoideae</taxon>
        <taxon>50 kb inversion clade</taxon>
        <taxon>NPAAA clade</taxon>
        <taxon>indigoferoid/millettioid clade</taxon>
        <taxon>Phaseoleae</taxon>
        <taxon>Cajanus</taxon>
    </lineage>
</organism>
<reference evidence="2 3" key="1">
    <citation type="journal article" date="2012" name="Nat. Biotechnol.">
        <title>Draft genome sequence of pigeonpea (Cajanus cajan), an orphan legume crop of resource-poor farmers.</title>
        <authorList>
            <person name="Varshney R.K."/>
            <person name="Chen W."/>
            <person name="Li Y."/>
            <person name="Bharti A.K."/>
            <person name="Saxena R.K."/>
            <person name="Schlueter J.A."/>
            <person name="Donoghue M.T."/>
            <person name="Azam S."/>
            <person name="Fan G."/>
            <person name="Whaley A.M."/>
            <person name="Farmer A.D."/>
            <person name="Sheridan J."/>
            <person name="Iwata A."/>
            <person name="Tuteja R."/>
            <person name="Penmetsa R.V."/>
            <person name="Wu W."/>
            <person name="Upadhyaya H.D."/>
            <person name="Yang S.P."/>
            <person name="Shah T."/>
            <person name="Saxena K.B."/>
            <person name="Michael T."/>
            <person name="McCombie W.R."/>
            <person name="Yang B."/>
            <person name="Zhang G."/>
            <person name="Yang H."/>
            <person name="Wang J."/>
            <person name="Spillane C."/>
            <person name="Cook D.R."/>
            <person name="May G.D."/>
            <person name="Xu X."/>
            <person name="Jackson S.A."/>
        </authorList>
    </citation>
    <scope>NUCLEOTIDE SEQUENCE [LARGE SCALE GENOMIC DNA]</scope>
    <source>
        <strain evidence="3">cv. Asha</strain>
    </source>
</reference>
<name>A0A151TZV0_CAJCA</name>
<dbReference type="OMA" id="CINSLVP"/>
<dbReference type="STRING" id="3821.A0A151TZV0"/>
<evidence type="ECO:0000256" key="1">
    <source>
        <dbReference type="SAM" id="MobiDB-lite"/>
    </source>
</evidence>
<dbReference type="PANTHER" id="PTHR33783:SF4">
    <property type="entry name" value="VQ MOTIF-CONTAINING PROTEIN 9"/>
    <property type="match status" value="1"/>
</dbReference>
<dbReference type="InterPro" id="IPR039612">
    <property type="entry name" value="VQ_5/9/14"/>
</dbReference>
<dbReference type="Proteomes" id="UP000075243">
    <property type="component" value="Chromosome 2"/>
</dbReference>
<keyword evidence="3" id="KW-1185">Reference proteome</keyword>
<protein>
    <submittedName>
        <fullName evidence="2">Uncharacterized protein</fullName>
    </submittedName>
</protein>
<evidence type="ECO:0000313" key="2">
    <source>
        <dbReference type="EMBL" id="KYP72602.1"/>
    </source>
</evidence>
<evidence type="ECO:0000313" key="3">
    <source>
        <dbReference type="Proteomes" id="UP000075243"/>
    </source>
</evidence>
<dbReference type="AlphaFoldDB" id="A0A151TZV0"/>